<accession>T1G224</accession>
<reference evidence="6" key="1">
    <citation type="submission" date="2012-12" db="EMBL/GenBank/DDBJ databases">
        <authorList>
            <person name="Hellsten U."/>
            <person name="Grimwood J."/>
            <person name="Chapman J.A."/>
            <person name="Shapiro H."/>
            <person name="Aerts A."/>
            <person name="Otillar R.P."/>
            <person name="Terry A.Y."/>
            <person name="Boore J.L."/>
            <person name="Simakov O."/>
            <person name="Marletaz F."/>
            <person name="Cho S.-J."/>
            <person name="Edsinger-Gonzales E."/>
            <person name="Havlak P."/>
            <person name="Kuo D.-H."/>
            <person name="Larsson T."/>
            <person name="Lv J."/>
            <person name="Arendt D."/>
            <person name="Savage R."/>
            <person name="Osoegawa K."/>
            <person name="de Jong P."/>
            <person name="Lindberg D.R."/>
            <person name="Seaver E.C."/>
            <person name="Weisblat D.A."/>
            <person name="Putnam N.H."/>
            <person name="Grigoriev I.V."/>
            <person name="Rokhsar D.S."/>
        </authorList>
    </citation>
    <scope>NUCLEOTIDE SEQUENCE</scope>
</reference>
<dbReference type="RefSeq" id="XP_009013750.1">
    <property type="nucleotide sequence ID" value="XM_009015502.1"/>
</dbReference>
<dbReference type="PROSITE" id="PS00785">
    <property type="entry name" value="5_NUCLEOTIDASE_1"/>
    <property type="match status" value="1"/>
</dbReference>
<dbReference type="CTD" id="20215122"/>
<dbReference type="InterPro" id="IPR004843">
    <property type="entry name" value="Calcineurin-like_PHP"/>
</dbReference>
<evidence type="ECO:0000313" key="4">
    <source>
        <dbReference type="EMBL" id="ESO07961.1"/>
    </source>
</evidence>
<organism evidence="5 6">
    <name type="scientific">Helobdella robusta</name>
    <name type="common">Californian leech</name>
    <dbReference type="NCBI Taxonomy" id="6412"/>
    <lineage>
        <taxon>Eukaryota</taxon>
        <taxon>Metazoa</taxon>
        <taxon>Spiralia</taxon>
        <taxon>Lophotrochozoa</taxon>
        <taxon>Annelida</taxon>
        <taxon>Clitellata</taxon>
        <taxon>Hirudinea</taxon>
        <taxon>Rhynchobdellida</taxon>
        <taxon>Glossiphoniidae</taxon>
        <taxon>Helobdella</taxon>
    </lineage>
</organism>
<dbReference type="HOGENOM" id="CLU_005854_0_2_1"/>
<name>T1G224_HELRO</name>
<dbReference type="AlphaFoldDB" id="T1G224"/>
<comment type="catalytic activity">
    <reaction evidence="1">
        <text>a ribonucleoside 5'-phosphate + H2O = a ribonucleoside + phosphate</text>
        <dbReference type="Rhea" id="RHEA:12484"/>
        <dbReference type="ChEBI" id="CHEBI:15377"/>
        <dbReference type="ChEBI" id="CHEBI:18254"/>
        <dbReference type="ChEBI" id="CHEBI:43474"/>
        <dbReference type="ChEBI" id="CHEBI:58043"/>
        <dbReference type="EC" id="3.1.3.5"/>
    </reaction>
</comment>
<evidence type="ECO:0000313" key="5">
    <source>
        <dbReference type="EnsemblMetazoa" id="HelroP75190"/>
    </source>
</evidence>
<dbReference type="OrthoDB" id="7722975at2759"/>
<dbReference type="InParanoid" id="T1G224"/>
<dbReference type="InterPro" id="IPR029052">
    <property type="entry name" value="Metallo-depent_PP-like"/>
</dbReference>
<keyword evidence="6" id="KW-1185">Reference proteome</keyword>
<dbReference type="GeneID" id="20215122"/>
<dbReference type="EMBL" id="AMQM01003344">
    <property type="status" value="NOT_ANNOTATED_CDS"/>
    <property type="molecule type" value="Genomic_DNA"/>
</dbReference>
<evidence type="ECO:0000256" key="2">
    <source>
        <dbReference type="ARBA" id="ARBA00012643"/>
    </source>
</evidence>
<dbReference type="EC" id="3.1.3.5" evidence="2"/>
<dbReference type="Pfam" id="PF00149">
    <property type="entry name" value="Metallophos"/>
    <property type="match status" value="1"/>
</dbReference>
<evidence type="ECO:0000313" key="6">
    <source>
        <dbReference type="Proteomes" id="UP000015101"/>
    </source>
</evidence>
<dbReference type="InterPro" id="IPR006179">
    <property type="entry name" value="5_nucleotidase/apyrase"/>
</dbReference>
<dbReference type="PRINTS" id="PR01607">
    <property type="entry name" value="APYRASEFAMLY"/>
</dbReference>
<dbReference type="GO" id="GO:0006196">
    <property type="term" value="P:AMP catabolic process"/>
    <property type="evidence" value="ECO:0000318"/>
    <property type="project" value="GO_Central"/>
</dbReference>
<dbReference type="SUPFAM" id="SSF56300">
    <property type="entry name" value="Metallo-dependent phosphatases"/>
    <property type="match status" value="1"/>
</dbReference>
<sequence>MQLTVTLLHTNDVHSNVEMVTASGAPCLDLEARKFVCFGGYSRRASFIKAERAKDNLLLLDAGDQFHGSPWHHVYKGRETSFFMNLLNYTAIAIGTHAFDQSLESLEEVLSNFTTHIICCNLKLATATGFFQRIEPMSTYDYKNHKIHIVGYITEKVALSGRAGPLQFVEHVTRVQETVQRIKRSGNIIIALGHAGYEMDIKMAKIVPDLDIIVGGKSHTLLHTKSWPFKCFHIWQIPQL</sequence>
<reference evidence="4 6" key="2">
    <citation type="journal article" date="2013" name="Nature">
        <title>Insights into bilaterian evolution from three spiralian genomes.</title>
        <authorList>
            <person name="Simakov O."/>
            <person name="Marletaz F."/>
            <person name="Cho S.J."/>
            <person name="Edsinger-Gonzales E."/>
            <person name="Havlak P."/>
            <person name="Hellsten U."/>
            <person name="Kuo D.H."/>
            <person name="Larsson T."/>
            <person name="Lv J."/>
            <person name="Arendt D."/>
            <person name="Savage R."/>
            <person name="Osoegawa K."/>
            <person name="de Jong P."/>
            <person name="Grimwood J."/>
            <person name="Chapman J.A."/>
            <person name="Shapiro H."/>
            <person name="Aerts A."/>
            <person name="Otillar R.P."/>
            <person name="Terry A.Y."/>
            <person name="Boore J.L."/>
            <person name="Grigoriev I.V."/>
            <person name="Lindberg D.R."/>
            <person name="Seaver E.C."/>
            <person name="Weisblat D.A."/>
            <person name="Putnam N.H."/>
            <person name="Rokhsar D.S."/>
        </authorList>
    </citation>
    <scope>NUCLEOTIDE SEQUENCE</scope>
</reference>
<proteinExistence type="predicted"/>
<gene>
    <name evidence="5" type="primary">20215122</name>
    <name evidence="4" type="ORF">HELRODRAFT_75190</name>
</gene>
<evidence type="ECO:0000256" key="1">
    <source>
        <dbReference type="ARBA" id="ARBA00000815"/>
    </source>
</evidence>
<dbReference type="OMA" id="EFKLMSM"/>
<dbReference type="Proteomes" id="UP000015101">
    <property type="component" value="Unassembled WGS sequence"/>
</dbReference>
<dbReference type="KEGG" id="hro:HELRODRAFT_75190"/>
<reference evidence="5" key="3">
    <citation type="submission" date="2015-06" db="UniProtKB">
        <authorList>
            <consortium name="EnsemblMetazoa"/>
        </authorList>
    </citation>
    <scope>IDENTIFICATION</scope>
</reference>
<dbReference type="eggNOG" id="KOG4419">
    <property type="taxonomic scope" value="Eukaryota"/>
</dbReference>
<evidence type="ECO:0000259" key="3">
    <source>
        <dbReference type="Pfam" id="PF00149"/>
    </source>
</evidence>
<dbReference type="GO" id="GO:0008253">
    <property type="term" value="F:5'-nucleotidase activity"/>
    <property type="evidence" value="ECO:0000318"/>
    <property type="project" value="GO_Central"/>
</dbReference>
<dbReference type="PANTHER" id="PTHR11575">
    <property type="entry name" value="5'-NUCLEOTIDASE-RELATED"/>
    <property type="match status" value="1"/>
</dbReference>
<dbReference type="EnsemblMetazoa" id="HelroT75190">
    <property type="protein sequence ID" value="HelroP75190"/>
    <property type="gene ID" value="HelroG75190"/>
</dbReference>
<dbReference type="EMBL" id="KB096134">
    <property type="protein sequence ID" value="ESO07961.1"/>
    <property type="molecule type" value="Genomic_DNA"/>
</dbReference>
<protein>
    <recommendedName>
        <fullName evidence="2">5'-nucleotidase</fullName>
        <ecNumber evidence="2">3.1.3.5</ecNumber>
    </recommendedName>
</protein>
<dbReference type="PANTHER" id="PTHR11575:SF24">
    <property type="entry name" value="5'-NUCLEOTIDASE"/>
    <property type="match status" value="1"/>
</dbReference>
<dbReference type="Gene3D" id="3.60.21.10">
    <property type="match status" value="1"/>
</dbReference>
<dbReference type="GO" id="GO:0000166">
    <property type="term" value="F:nucleotide binding"/>
    <property type="evidence" value="ECO:0007669"/>
    <property type="project" value="InterPro"/>
</dbReference>
<dbReference type="GO" id="GO:0005886">
    <property type="term" value="C:plasma membrane"/>
    <property type="evidence" value="ECO:0000318"/>
    <property type="project" value="GO_Central"/>
</dbReference>
<feature type="domain" description="Calcineurin-like phosphoesterase" evidence="3">
    <location>
        <begin position="6"/>
        <end position="198"/>
    </location>
</feature>
<dbReference type="STRING" id="6412.T1G224"/>
<dbReference type="GO" id="GO:0046872">
    <property type="term" value="F:metal ion binding"/>
    <property type="evidence" value="ECO:0007669"/>
    <property type="project" value="InterPro"/>
</dbReference>
<dbReference type="InterPro" id="IPR006146">
    <property type="entry name" value="5'-Nucleotdase_CS"/>
</dbReference>